<keyword evidence="3 6" id="KW-0032">Aminotransferase</keyword>
<dbReference type="EMBL" id="ADCP02000001">
    <property type="protein sequence ID" value="EFV42554.1"/>
    <property type="molecule type" value="Genomic_DNA"/>
</dbReference>
<gene>
    <name evidence="8" type="ORF">HMPREF0179_03615</name>
</gene>
<reference evidence="8 9" key="2">
    <citation type="submission" date="2013-04" db="EMBL/GenBank/DDBJ databases">
        <title>The Genome Sequence of Bilophila wadsworthia 3_1_6.</title>
        <authorList>
            <consortium name="The Broad Institute Genomics Platform"/>
            <person name="Earl A."/>
            <person name="Ward D."/>
            <person name="Feldgarden M."/>
            <person name="Gevers D."/>
            <person name="Sibley C."/>
            <person name="Strauss J."/>
            <person name="Allen-Vercoe E."/>
            <person name="Walker B."/>
            <person name="Young S."/>
            <person name="Zeng Q."/>
            <person name="Gargeya S."/>
            <person name="Fitzgerald M."/>
            <person name="Haas B."/>
            <person name="Abouelleil A."/>
            <person name="Allen A.W."/>
            <person name="Alvarado L."/>
            <person name="Arachchi H.M."/>
            <person name="Berlin A.M."/>
            <person name="Chapman S.B."/>
            <person name="Gainer-Dewar J."/>
            <person name="Goldberg J."/>
            <person name="Griggs A."/>
            <person name="Gujja S."/>
            <person name="Hansen M."/>
            <person name="Howarth C."/>
            <person name="Imamovic A."/>
            <person name="Ireland A."/>
            <person name="Larimer J."/>
            <person name="McCowan C."/>
            <person name="Murphy C."/>
            <person name="Pearson M."/>
            <person name="Poon T.W."/>
            <person name="Priest M."/>
            <person name="Roberts A."/>
            <person name="Saif S."/>
            <person name="Shea T."/>
            <person name="Sisk P."/>
            <person name="Sykes S."/>
            <person name="Wortman J."/>
            <person name="Nusbaum C."/>
            <person name="Birren B."/>
        </authorList>
    </citation>
    <scope>NUCLEOTIDE SEQUENCE [LARGE SCALE GENOMIC DNA]</scope>
    <source>
        <strain evidence="8 9">3_1_6</strain>
    </source>
</reference>
<dbReference type="OrthoDB" id="9804474at2"/>
<dbReference type="GO" id="GO:0008483">
    <property type="term" value="F:transaminase activity"/>
    <property type="evidence" value="ECO:0007669"/>
    <property type="project" value="UniProtKB-KW"/>
</dbReference>
<keyword evidence="5" id="KW-0663">Pyridoxal phosphate</keyword>
<feature type="domain" description="Aminotransferase class I/classII large" evidence="7">
    <location>
        <begin position="31"/>
        <end position="372"/>
    </location>
</feature>
<comment type="cofactor">
    <cofactor evidence="1 6">
        <name>pyridoxal 5'-phosphate</name>
        <dbReference type="ChEBI" id="CHEBI:597326"/>
    </cofactor>
</comment>
<dbReference type="RefSeq" id="WP_005030665.1">
    <property type="nucleotide sequence ID" value="NZ_KE150238.1"/>
</dbReference>
<dbReference type="PANTHER" id="PTHR46383">
    <property type="entry name" value="ASPARTATE AMINOTRANSFERASE"/>
    <property type="match status" value="1"/>
</dbReference>
<dbReference type="InterPro" id="IPR004839">
    <property type="entry name" value="Aminotransferase_I/II_large"/>
</dbReference>
<keyword evidence="4 6" id="KW-0808">Transferase</keyword>
<dbReference type="Proteomes" id="UP000006034">
    <property type="component" value="Unassembled WGS sequence"/>
</dbReference>
<dbReference type="STRING" id="563192.HMPREF0179_03615"/>
<dbReference type="Gene3D" id="3.40.640.10">
    <property type="entry name" value="Type I PLP-dependent aspartate aminotransferase-like (Major domain)"/>
    <property type="match status" value="1"/>
</dbReference>
<proteinExistence type="inferred from homology"/>
<keyword evidence="9" id="KW-1185">Reference proteome</keyword>
<dbReference type="PROSITE" id="PS00105">
    <property type="entry name" value="AA_TRANSFER_CLASS_1"/>
    <property type="match status" value="1"/>
</dbReference>
<dbReference type="Pfam" id="PF00155">
    <property type="entry name" value="Aminotran_1_2"/>
    <property type="match status" value="1"/>
</dbReference>
<sequence length="382" mass="41869">MQLALRTEHIPFSSLCAFFDAAEARQRAGQDIINMVMGRPDFLPAPHINEAVKKAVDDGQVHYTSNYGLLELRQEVARKLKGENGLGYAPETEIVITAGVSEALHLSMATLLNPGDEALIPAPAFLSYGSCVHMASGVPVFVPTEQAKGFQPEPDVLERHITPKTKLILINSPQNPTGTVYPRETLQGIADLAIRHDLIVVSDEINEKIIFDGEEHISIASLPGMRERTVVLNGFSKAYAMTGSRIGYAAGPERLIAPIYCAHQYSAMCPCTYAQWGAVAALRGPQGHIADMVKELDRRRLMLLDRLAAMPGVSFVRPKGAFYIMVSIPGLGTPMQAAEFLLDAGLAIVPWDEEHLRISYANSYENLSIAMDRMEKALRGRF</sequence>
<dbReference type="InterPro" id="IPR004838">
    <property type="entry name" value="NHTrfase_class1_PyrdxlP-BS"/>
</dbReference>
<evidence type="ECO:0000256" key="1">
    <source>
        <dbReference type="ARBA" id="ARBA00001933"/>
    </source>
</evidence>
<evidence type="ECO:0000313" key="9">
    <source>
        <dbReference type="Proteomes" id="UP000006034"/>
    </source>
</evidence>
<dbReference type="InterPro" id="IPR050596">
    <property type="entry name" value="AspAT/PAT-like"/>
</dbReference>
<dbReference type="GeneID" id="78084383"/>
<evidence type="ECO:0000256" key="5">
    <source>
        <dbReference type="ARBA" id="ARBA00022898"/>
    </source>
</evidence>
<protein>
    <recommendedName>
        <fullName evidence="6">Aminotransferase</fullName>
        <ecNumber evidence="6">2.6.1.-</ecNumber>
    </recommendedName>
</protein>
<dbReference type="CDD" id="cd00609">
    <property type="entry name" value="AAT_like"/>
    <property type="match status" value="1"/>
</dbReference>
<comment type="caution">
    <text evidence="8">The sequence shown here is derived from an EMBL/GenBank/DDBJ whole genome shotgun (WGS) entry which is preliminary data.</text>
</comment>
<name>E5YBP1_BILW3</name>
<evidence type="ECO:0000256" key="2">
    <source>
        <dbReference type="ARBA" id="ARBA00007441"/>
    </source>
</evidence>
<dbReference type="InterPro" id="IPR015422">
    <property type="entry name" value="PyrdxlP-dep_Trfase_small"/>
</dbReference>
<dbReference type="EC" id="2.6.1.-" evidence="6"/>
<dbReference type="HOGENOM" id="CLU_017584_4_3_7"/>
<dbReference type="AlphaFoldDB" id="E5YBP1"/>
<dbReference type="InterPro" id="IPR015421">
    <property type="entry name" value="PyrdxlP-dep_Trfase_major"/>
</dbReference>
<dbReference type="Gene3D" id="3.90.1150.10">
    <property type="entry name" value="Aspartate Aminotransferase, domain 1"/>
    <property type="match status" value="1"/>
</dbReference>
<evidence type="ECO:0000313" key="8">
    <source>
        <dbReference type="EMBL" id="EFV42554.1"/>
    </source>
</evidence>
<dbReference type="PANTHER" id="PTHR46383:SF3">
    <property type="entry name" value="ASPARTATE AMINOTRANSFERASE-RELATED"/>
    <property type="match status" value="1"/>
</dbReference>
<dbReference type="GO" id="GO:0006520">
    <property type="term" value="P:amino acid metabolic process"/>
    <property type="evidence" value="ECO:0007669"/>
    <property type="project" value="InterPro"/>
</dbReference>
<reference evidence="8 9" key="1">
    <citation type="submission" date="2010-10" db="EMBL/GenBank/DDBJ databases">
        <authorList>
            <consortium name="The Broad Institute Genome Sequencing Platform"/>
            <person name="Ward D."/>
            <person name="Earl A."/>
            <person name="Feldgarden M."/>
            <person name="Young S.K."/>
            <person name="Gargeya S."/>
            <person name="Zeng Q."/>
            <person name="Alvarado L."/>
            <person name="Berlin A."/>
            <person name="Bochicchio J."/>
            <person name="Chapman S.B."/>
            <person name="Chen Z."/>
            <person name="Freedman E."/>
            <person name="Gellesch M."/>
            <person name="Goldberg J."/>
            <person name="Griggs A."/>
            <person name="Gujja S."/>
            <person name="Heilman E."/>
            <person name="Heiman D."/>
            <person name="Howarth C."/>
            <person name="Mehta T."/>
            <person name="Neiman D."/>
            <person name="Pearson M."/>
            <person name="Roberts A."/>
            <person name="Saif S."/>
            <person name="Shea T."/>
            <person name="Shenoy N."/>
            <person name="Sisk P."/>
            <person name="Stolte C."/>
            <person name="Sykes S."/>
            <person name="White J."/>
            <person name="Yandava C."/>
            <person name="Allen-Vercoe E."/>
            <person name="Sibley C."/>
            <person name="Ambrose C.E."/>
            <person name="Strauss J."/>
            <person name="Daigneault M."/>
            <person name="Haas B."/>
            <person name="Nusbaum C."/>
            <person name="Birren B."/>
        </authorList>
    </citation>
    <scope>NUCLEOTIDE SEQUENCE [LARGE SCALE GENOMIC DNA]</scope>
    <source>
        <strain evidence="8 9">3_1_6</strain>
    </source>
</reference>
<evidence type="ECO:0000256" key="6">
    <source>
        <dbReference type="RuleBase" id="RU000481"/>
    </source>
</evidence>
<dbReference type="FunFam" id="3.40.640.10:FF:000033">
    <property type="entry name" value="Aspartate aminotransferase"/>
    <property type="match status" value="1"/>
</dbReference>
<accession>E5YBP1</accession>
<comment type="similarity">
    <text evidence="2 6">Belongs to the class-I pyridoxal-phosphate-dependent aminotransferase family.</text>
</comment>
<dbReference type="InterPro" id="IPR015424">
    <property type="entry name" value="PyrdxlP-dep_Trfase"/>
</dbReference>
<dbReference type="eggNOG" id="COG0436">
    <property type="taxonomic scope" value="Bacteria"/>
</dbReference>
<evidence type="ECO:0000256" key="4">
    <source>
        <dbReference type="ARBA" id="ARBA00022679"/>
    </source>
</evidence>
<dbReference type="PRINTS" id="PR00753">
    <property type="entry name" value="ACCSYNTHASE"/>
</dbReference>
<dbReference type="GO" id="GO:0030170">
    <property type="term" value="F:pyridoxal phosphate binding"/>
    <property type="evidence" value="ECO:0007669"/>
    <property type="project" value="InterPro"/>
</dbReference>
<organism evidence="8 9">
    <name type="scientific">Bilophila wadsworthia (strain 3_1_6)</name>
    <dbReference type="NCBI Taxonomy" id="563192"/>
    <lineage>
        <taxon>Bacteria</taxon>
        <taxon>Pseudomonadati</taxon>
        <taxon>Thermodesulfobacteriota</taxon>
        <taxon>Desulfovibrionia</taxon>
        <taxon>Desulfovibrionales</taxon>
        <taxon>Desulfovibrionaceae</taxon>
        <taxon>Bilophila</taxon>
    </lineage>
</organism>
<dbReference type="SUPFAM" id="SSF53383">
    <property type="entry name" value="PLP-dependent transferases"/>
    <property type="match status" value="1"/>
</dbReference>
<evidence type="ECO:0000256" key="3">
    <source>
        <dbReference type="ARBA" id="ARBA00022576"/>
    </source>
</evidence>
<evidence type="ECO:0000259" key="7">
    <source>
        <dbReference type="Pfam" id="PF00155"/>
    </source>
</evidence>